<dbReference type="SMART" id="SM00635">
    <property type="entry name" value="BID_2"/>
    <property type="match status" value="1"/>
</dbReference>
<dbReference type="EMBL" id="JBFAIH010000031">
    <property type="protein sequence ID" value="MEV0367508.1"/>
    <property type="molecule type" value="Genomic_DNA"/>
</dbReference>
<feature type="domain" description="BIG2" evidence="1">
    <location>
        <begin position="225"/>
        <end position="302"/>
    </location>
</feature>
<name>A0ABV3FIH5_9NOCA</name>
<dbReference type="Gene3D" id="2.60.40.1080">
    <property type="match status" value="1"/>
</dbReference>
<reference evidence="2 3" key="1">
    <citation type="submission" date="2024-06" db="EMBL/GenBank/DDBJ databases">
        <title>The Natural Products Discovery Center: Release of the First 8490 Sequenced Strains for Exploring Actinobacteria Biosynthetic Diversity.</title>
        <authorList>
            <person name="Kalkreuter E."/>
            <person name="Kautsar S.A."/>
            <person name="Yang D."/>
            <person name="Bader C.D."/>
            <person name="Teijaro C.N."/>
            <person name="Fluegel L."/>
            <person name="Davis C.M."/>
            <person name="Simpson J.R."/>
            <person name="Lauterbach L."/>
            <person name="Steele A.D."/>
            <person name="Gui C."/>
            <person name="Meng S."/>
            <person name="Li G."/>
            <person name="Viehrig K."/>
            <person name="Ye F."/>
            <person name="Su P."/>
            <person name="Kiefer A.F."/>
            <person name="Nichols A."/>
            <person name="Cepeda A.J."/>
            <person name="Yan W."/>
            <person name="Fan B."/>
            <person name="Jiang Y."/>
            <person name="Adhikari A."/>
            <person name="Zheng C.-J."/>
            <person name="Schuster L."/>
            <person name="Cowan T.M."/>
            <person name="Smanski M.J."/>
            <person name="Chevrette M.G."/>
            <person name="De Carvalho L.P.S."/>
            <person name="Shen B."/>
        </authorList>
    </citation>
    <scope>NUCLEOTIDE SEQUENCE [LARGE SCALE GENOMIC DNA]</scope>
    <source>
        <strain evidence="2 3">NPDC050671</strain>
    </source>
</reference>
<organism evidence="2 3">
    <name type="scientific">Nocardia fusca</name>
    <dbReference type="NCBI Taxonomy" id="941183"/>
    <lineage>
        <taxon>Bacteria</taxon>
        <taxon>Bacillati</taxon>
        <taxon>Actinomycetota</taxon>
        <taxon>Actinomycetes</taxon>
        <taxon>Mycobacteriales</taxon>
        <taxon>Nocardiaceae</taxon>
        <taxon>Nocardia</taxon>
    </lineage>
</organism>
<sequence length="304" mass="32083">MAPTTFLELKQKNDPLVVSALDWLVLLHKWEPGAPYMPEFLTDASGVLQTLPAGWVSAGEIQKAAGVNLTPETQTSNIEGYGSPGPRRTLVTGENFTIDWFAQEWKKINLEMWHNTDMSTVAAAPGQGFKARKKSQLQVTYYSVILIAYDGMPTAEVLPFFMYPKASVTQRAAMAGQQGAELGLPMTLTIFDDAAYDSGDGAMYDFGVCGAGFDDLAVASGFAAAASSITVHPSTADLADGELLQLTVIDSNGYDRTGECTWSSSAPLDATVSTSGLVTAVDPGTATITATLGALTDTCAVTVA</sequence>
<dbReference type="InterPro" id="IPR058154">
    <property type="entry name" value="Bxb1_TTP-like"/>
</dbReference>
<dbReference type="SUPFAM" id="SSF49373">
    <property type="entry name" value="Invasin/intimin cell-adhesion fragments"/>
    <property type="match status" value="1"/>
</dbReference>
<evidence type="ECO:0000259" key="1">
    <source>
        <dbReference type="SMART" id="SM00635"/>
    </source>
</evidence>
<comment type="caution">
    <text evidence="2">The sequence shown here is derived from an EMBL/GenBank/DDBJ whole genome shotgun (WGS) entry which is preliminary data.</text>
</comment>
<dbReference type="InterPro" id="IPR008964">
    <property type="entry name" value="Invasin/intimin_cell_adhesion"/>
</dbReference>
<protein>
    <submittedName>
        <fullName evidence="2">Ig-like domain-containing protein</fullName>
    </submittedName>
</protein>
<proteinExistence type="predicted"/>
<dbReference type="Proteomes" id="UP001551658">
    <property type="component" value="Unassembled WGS sequence"/>
</dbReference>
<accession>A0ABV3FIH5</accession>
<dbReference type="RefSeq" id="WP_357987166.1">
    <property type="nucleotide sequence ID" value="NZ_JBFAIH010000031.1"/>
</dbReference>
<dbReference type="Pfam" id="PF02368">
    <property type="entry name" value="Big_2"/>
    <property type="match status" value="1"/>
</dbReference>
<evidence type="ECO:0000313" key="2">
    <source>
        <dbReference type="EMBL" id="MEV0367508.1"/>
    </source>
</evidence>
<keyword evidence="3" id="KW-1185">Reference proteome</keyword>
<dbReference type="InterPro" id="IPR003343">
    <property type="entry name" value="Big_2"/>
</dbReference>
<gene>
    <name evidence="2" type="ORF">AB0H72_32965</name>
</gene>
<dbReference type="Pfam" id="PF25681">
    <property type="entry name" value="Phage_TTP_17"/>
    <property type="match status" value="1"/>
</dbReference>
<evidence type="ECO:0000313" key="3">
    <source>
        <dbReference type="Proteomes" id="UP001551658"/>
    </source>
</evidence>